<keyword evidence="1" id="KW-0812">Transmembrane</keyword>
<feature type="transmembrane region" description="Helical" evidence="1">
    <location>
        <begin position="85"/>
        <end position="102"/>
    </location>
</feature>
<organism evidence="2">
    <name type="scientific">marine sediment metagenome</name>
    <dbReference type="NCBI Taxonomy" id="412755"/>
    <lineage>
        <taxon>unclassified sequences</taxon>
        <taxon>metagenomes</taxon>
        <taxon>ecological metagenomes</taxon>
    </lineage>
</organism>
<keyword evidence="1" id="KW-1133">Transmembrane helix</keyword>
<sequence length="259" mass="29938">PTIAVFLISGTFMGFWVSWYVADKAEAQKWIIILVNIFSVAIVIWYINLLVHTEFLYVEVLKVLMKVLIVAQLLLSFILFSSKRYNYIQISSIFLVLGSVAIERGHGWGHPAAVISYIFTYMLVLRLWFLVEVKRNIKAFIGTANVRNRNVHNLIGMVIFFVVLLGLSWIVFAHIHPVDPYAFGVLPSEFIAPTTAKEFLVGRATPYTEFRQDAGQLFYDSKEKLNRELDKMVDKKQIAPFQKKRLLYFLLELLREDIP</sequence>
<comment type="caution">
    <text evidence="2">The sequence shown here is derived from an EMBL/GenBank/DDBJ whole genome shotgun (WGS) entry which is preliminary data.</text>
</comment>
<evidence type="ECO:0000256" key="1">
    <source>
        <dbReference type="SAM" id="Phobius"/>
    </source>
</evidence>
<keyword evidence="1" id="KW-0472">Membrane</keyword>
<gene>
    <name evidence="2" type="ORF">S03H2_52808</name>
</gene>
<name>X1JGZ2_9ZZZZ</name>
<feature type="transmembrane region" description="Helical" evidence="1">
    <location>
        <begin position="151"/>
        <end position="172"/>
    </location>
</feature>
<feature type="transmembrane region" description="Helical" evidence="1">
    <location>
        <begin position="6"/>
        <end position="23"/>
    </location>
</feature>
<protein>
    <submittedName>
        <fullName evidence="2">Uncharacterized protein</fullName>
    </submittedName>
</protein>
<accession>X1JGZ2</accession>
<dbReference type="EMBL" id="BARU01033577">
    <property type="protein sequence ID" value="GAH69003.1"/>
    <property type="molecule type" value="Genomic_DNA"/>
</dbReference>
<feature type="non-terminal residue" evidence="2">
    <location>
        <position position="259"/>
    </location>
</feature>
<feature type="transmembrane region" description="Helical" evidence="1">
    <location>
        <begin position="63"/>
        <end position="80"/>
    </location>
</feature>
<dbReference type="AlphaFoldDB" id="X1JGZ2"/>
<feature type="non-terminal residue" evidence="2">
    <location>
        <position position="1"/>
    </location>
</feature>
<feature type="transmembrane region" description="Helical" evidence="1">
    <location>
        <begin position="30"/>
        <end position="51"/>
    </location>
</feature>
<evidence type="ECO:0000313" key="2">
    <source>
        <dbReference type="EMBL" id="GAH69003.1"/>
    </source>
</evidence>
<reference evidence="2" key="1">
    <citation type="journal article" date="2014" name="Front. Microbiol.">
        <title>High frequency of phylogenetically diverse reductive dehalogenase-homologous genes in deep subseafloor sedimentary metagenomes.</title>
        <authorList>
            <person name="Kawai M."/>
            <person name="Futagami T."/>
            <person name="Toyoda A."/>
            <person name="Takaki Y."/>
            <person name="Nishi S."/>
            <person name="Hori S."/>
            <person name="Arai W."/>
            <person name="Tsubouchi T."/>
            <person name="Morono Y."/>
            <person name="Uchiyama I."/>
            <person name="Ito T."/>
            <person name="Fujiyama A."/>
            <person name="Inagaki F."/>
            <person name="Takami H."/>
        </authorList>
    </citation>
    <scope>NUCLEOTIDE SEQUENCE</scope>
    <source>
        <strain evidence="2">Expedition CK06-06</strain>
    </source>
</reference>
<proteinExistence type="predicted"/>
<feature type="transmembrane region" description="Helical" evidence="1">
    <location>
        <begin position="108"/>
        <end position="131"/>
    </location>
</feature>